<dbReference type="EMBL" id="JAKGAS010000007">
    <property type="protein sequence ID" value="MCF2949281.1"/>
    <property type="molecule type" value="Genomic_DNA"/>
</dbReference>
<gene>
    <name evidence="8" type="ORF">L0668_14275</name>
</gene>
<dbReference type="Proteomes" id="UP001521137">
    <property type="component" value="Unassembled WGS sequence"/>
</dbReference>
<dbReference type="InterPro" id="IPR036909">
    <property type="entry name" value="Cyt_c-like_dom_sf"/>
</dbReference>
<dbReference type="PANTHER" id="PTHR40942:SF4">
    <property type="entry name" value="CYTOCHROME C5"/>
    <property type="match status" value="1"/>
</dbReference>
<feature type="domain" description="Cytochrome c" evidence="7">
    <location>
        <begin position="43"/>
        <end position="123"/>
    </location>
</feature>
<name>A0ABS9D8S9_9ALTE</name>
<keyword evidence="3 6" id="KW-0479">Metal-binding</keyword>
<sequence>MCLGILVTTSAHTQDMTDDEIKSRIQPVGQVHVAGAVEETASSGPRSGADIYNKSCVACHSVGVLGAPKLQNAGDWSPRLEKGFDQVWKNAINGIGGMPPKGTCGDCSDDELKAAIEHMIEGI</sequence>
<dbReference type="PROSITE" id="PS51007">
    <property type="entry name" value="CYTC"/>
    <property type="match status" value="1"/>
</dbReference>
<dbReference type="PANTHER" id="PTHR40942">
    <property type="match status" value="1"/>
</dbReference>
<dbReference type="Gene3D" id="1.10.760.10">
    <property type="entry name" value="Cytochrome c-like domain"/>
    <property type="match status" value="1"/>
</dbReference>
<comment type="caution">
    <text evidence="8">The sequence shown here is derived from an EMBL/GenBank/DDBJ whole genome shotgun (WGS) entry which is preliminary data.</text>
</comment>
<dbReference type="Pfam" id="PF13442">
    <property type="entry name" value="Cytochrome_CBB3"/>
    <property type="match status" value="1"/>
</dbReference>
<reference evidence="8 9" key="1">
    <citation type="submission" date="2022-01" db="EMBL/GenBank/DDBJ databases">
        <title>Paraglaciecola sp. G1-23.</title>
        <authorList>
            <person name="Jin M.S."/>
            <person name="Han D.M."/>
            <person name="Kim H.M."/>
            <person name="Jeon C.O."/>
        </authorList>
    </citation>
    <scope>NUCLEOTIDE SEQUENCE [LARGE SCALE GENOMIC DNA]</scope>
    <source>
        <strain evidence="8 9">G1-23</strain>
    </source>
</reference>
<dbReference type="InterPro" id="IPR002323">
    <property type="entry name" value="Cyt_CIE"/>
</dbReference>
<keyword evidence="2 6" id="KW-0349">Heme</keyword>
<dbReference type="SUPFAM" id="SSF46626">
    <property type="entry name" value="Cytochrome c"/>
    <property type="match status" value="1"/>
</dbReference>
<evidence type="ECO:0000313" key="9">
    <source>
        <dbReference type="Proteomes" id="UP001521137"/>
    </source>
</evidence>
<keyword evidence="4" id="KW-0249">Electron transport</keyword>
<evidence type="ECO:0000256" key="1">
    <source>
        <dbReference type="ARBA" id="ARBA00022448"/>
    </source>
</evidence>
<evidence type="ECO:0000256" key="4">
    <source>
        <dbReference type="ARBA" id="ARBA00022982"/>
    </source>
</evidence>
<evidence type="ECO:0000256" key="5">
    <source>
        <dbReference type="ARBA" id="ARBA00023004"/>
    </source>
</evidence>
<dbReference type="PRINTS" id="PR00607">
    <property type="entry name" value="CYTCHROMECIE"/>
</dbReference>
<evidence type="ECO:0000256" key="2">
    <source>
        <dbReference type="ARBA" id="ARBA00022617"/>
    </source>
</evidence>
<dbReference type="InterPro" id="IPR009056">
    <property type="entry name" value="Cyt_c-like_dom"/>
</dbReference>
<evidence type="ECO:0000256" key="6">
    <source>
        <dbReference type="PROSITE-ProRule" id="PRU00433"/>
    </source>
</evidence>
<evidence type="ECO:0000259" key="7">
    <source>
        <dbReference type="PROSITE" id="PS51007"/>
    </source>
</evidence>
<proteinExistence type="predicted"/>
<accession>A0ABS9D8S9</accession>
<keyword evidence="5 6" id="KW-0408">Iron</keyword>
<keyword evidence="1" id="KW-0813">Transport</keyword>
<evidence type="ECO:0000256" key="3">
    <source>
        <dbReference type="ARBA" id="ARBA00022723"/>
    </source>
</evidence>
<organism evidence="8 9">
    <name type="scientific">Paraglaciecola algarum</name>
    <dbReference type="NCBI Taxonomy" id="3050085"/>
    <lineage>
        <taxon>Bacteria</taxon>
        <taxon>Pseudomonadati</taxon>
        <taxon>Pseudomonadota</taxon>
        <taxon>Gammaproteobacteria</taxon>
        <taxon>Alteromonadales</taxon>
        <taxon>Alteromonadaceae</taxon>
        <taxon>Paraglaciecola</taxon>
    </lineage>
</organism>
<evidence type="ECO:0000313" key="8">
    <source>
        <dbReference type="EMBL" id="MCF2949281.1"/>
    </source>
</evidence>
<protein>
    <submittedName>
        <fullName evidence="8">Cytochrome c5 family protein</fullName>
    </submittedName>
</protein>
<keyword evidence="9" id="KW-1185">Reference proteome</keyword>